<keyword evidence="2" id="KW-1185">Reference proteome</keyword>
<name>A0A8K0CQJ6_IGNLU</name>
<evidence type="ECO:0000313" key="2">
    <source>
        <dbReference type="Proteomes" id="UP000801492"/>
    </source>
</evidence>
<reference evidence="1" key="1">
    <citation type="submission" date="2019-08" db="EMBL/GenBank/DDBJ databases">
        <title>The genome of the North American firefly Photinus pyralis.</title>
        <authorList>
            <consortium name="Photinus pyralis genome working group"/>
            <person name="Fallon T.R."/>
            <person name="Sander Lower S.E."/>
            <person name="Weng J.-K."/>
        </authorList>
    </citation>
    <scope>NUCLEOTIDE SEQUENCE</scope>
    <source>
        <strain evidence="1">TRF0915ILg1</strain>
        <tissue evidence="1">Whole body</tissue>
    </source>
</reference>
<sequence>MLFKLNVDPLLKTEIQYELKVRGFRSDGNIASFRSNLRDVLREESQDYDMVSPLLTELDSLITKLFSRPDKNLSLIIETKFSHSLGRLNNSNTIEDDEIAKEDELFVKLCSLRTRYELFAMKFDYDERLLDEIKRRTQGSDESMRIFISVMRTMFSRMTEKLSAEKQLKIILRNILSFYQTHLGLPEIYSIDELLLYGRKIEERRYAIESYVPASRKRGDLEVHLAYIRTSSAETQSTAVVMVQFRKSVLSRVPVRHLRMAVQCSRLRHKKFCYKCGKPEVTVASCPTCSRKRTKQGNGSTLIDERETKFMKSKVVLHYVLEHSTSDERPYVTVEIMGREILAY</sequence>
<protein>
    <submittedName>
        <fullName evidence="1">Uncharacterized protein</fullName>
    </submittedName>
</protein>
<gene>
    <name evidence="1" type="ORF">ILUMI_14414</name>
</gene>
<proteinExistence type="predicted"/>
<organism evidence="1 2">
    <name type="scientific">Ignelater luminosus</name>
    <name type="common">Cucubano</name>
    <name type="synonym">Pyrophorus luminosus</name>
    <dbReference type="NCBI Taxonomy" id="2038154"/>
    <lineage>
        <taxon>Eukaryota</taxon>
        <taxon>Metazoa</taxon>
        <taxon>Ecdysozoa</taxon>
        <taxon>Arthropoda</taxon>
        <taxon>Hexapoda</taxon>
        <taxon>Insecta</taxon>
        <taxon>Pterygota</taxon>
        <taxon>Neoptera</taxon>
        <taxon>Endopterygota</taxon>
        <taxon>Coleoptera</taxon>
        <taxon>Polyphaga</taxon>
        <taxon>Elateriformia</taxon>
        <taxon>Elateroidea</taxon>
        <taxon>Elateridae</taxon>
        <taxon>Agrypninae</taxon>
        <taxon>Pyrophorini</taxon>
        <taxon>Ignelater</taxon>
    </lineage>
</organism>
<comment type="caution">
    <text evidence="1">The sequence shown here is derived from an EMBL/GenBank/DDBJ whole genome shotgun (WGS) entry which is preliminary data.</text>
</comment>
<dbReference type="EMBL" id="VTPC01023695">
    <property type="protein sequence ID" value="KAF2891759.1"/>
    <property type="molecule type" value="Genomic_DNA"/>
</dbReference>
<evidence type="ECO:0000313" key="1">
    <source>
        <dbReference type="EMBL" id="KAF2891759.1"/>
    </source>
</evidence>
<dbReference type="OrthoDB" id="6819210at2759"/>
<accession>A0A8K0CQJ6</accession>
<dbReference type="AlphaFoldDB" id="A0A8K0CQJ6"/>
<dbReference type="Proteomes" id="UP000801492">
    <property type="component" value="Unassembled WGS sequence"/>
</dbReference>